<proteinExistence type="predicted"/>
<organism evidence="2 3">
    <name type="scientific">Miniimonas arenae</name>
    <dbReference type="NCBI Taxonomy" id="676201"/>
    <lineage>
        <taxon>Bacteria</taxon>
        <taxon>Bacillati</taxon>
        <taxon>Actinomycetota</taxon>
        <taxon>Actinomycetes</taxon>
        <taxon>Micrococcales</taxon>
        <taxon>Beutenbergiaceae</taxon>
        <taxon>Miniimonas</taxon>
    </lineage>
</organism>
<dbReference type="Proteomes" id="UP000313849">
    <property type="component" value="Unassembled WGS sequence"/>
</dbReference>
<dbReference type="OrthoDB" id="154293at2"/>
<dbReference type="Pfam" id="PF11716">
    <property type="entry name" value="MDMPI_N"/>
    <property type="match status" value="1"/>
</dbReference>
<evidence type="ECO:0000313" key="3">
    <source>
        <dbReference type="Proteomes" id="UP000313849"/>
    </source>
</evidence>
<dbReference type="SUPFAM" id="SSF109854">
    <property type="entry name" value="DinB/YfiT-like putative metalloenzymes"/>
    <property type="match status" value="1"/>
</dbReference>
<gene>
    <name evidence="2" type="ORF">FH969_14335</name>
</gene>
<accession>A0A5C5B7I9</accession>
<dbReference type="InterPro" id="IPR034660">
    <property type="entry name" value="DinB/YfiT-like"/>
</dbReference>
<dbReference type="EMBL" id="VENP01000088">
    <property type="protein sequence ID" value="TNU72888.1"/>
    <property type="molecule type" value="Genomic_DNA"/>
</dbReference>
<keyword evidence="2" id="KW-0670">Pyruvate</keyword>
<evidence type="ECO:0000259" key="1">
    <source>
        <dbReference type="Pfam" id="PF11716"/>
    </source>
</evidence>
<keyword evidence="2" id="KW-0413">Isomerase</keyword>
<reference evidence="2 3" key="1">
    <citation type="submission" date="2019-06" db="EMBL/GenBank/DDBJ databases">
        <title>Draft genome sequence of Miniimonas arenae KCTC 19750T isolated from sea sand.</title>
        <authorList>
            <person name="Park S.-J."/>
        </authorList>
    </citation>
    <scope>NUCLEOTIDE SEQUENCE [LARGE SCALE GENOMIC DNA]</scope>
    <source>
        <strain evidence="2 3">KCTC 19750</strain>
    </source>
</reference>
<keyword evidence="3" id="KW-1185">Reference proteome</keyword>
<dbReference type="AlphaFoldDB" id="A0A5C5B7I9"/>
<sequence>MSLEEIYADAVTRVATLAATVTPAQAGRVVPATPEWTVHDLLAHLAGAVHDFVTGETDGAPSRAWTNRHVVDRRRTPTADLGAELREYAGLLPASVVGAPGAPPRWDLLVHEQDLREALDLERAPEDTWRTLLPEVVERLGRRPAAIGFDVTTTESTWTIGVPTTALTFAAEDYELLRVLFSRRTTFEIAALTDGVGALEAVAVFGPRPG</sequence>
<dbReference type="GO" id="GO:0046872">
    <property type="term" value="F:metal ion binding"/>
    <property type="evidence" value="ECO:0007669"/>
    <property type="project" value="InterPro"/>
</dbReference>
<dbReference type="InterPro" id="IPR024344">
    <property type="entry name" value="MDMPI_metal-binding"/>
</dbReference>
<dbReference type="GO" id="GO:0016853">
    <property type="term" value="F:isomerase activity"/>
    <property type="evidence" value="ECO:0007669"/>
    <property type="project" value="UniProtKB-KW"/>
</dbReference>
<dbReference type="InterPro" id="IPR017517">
    <property type="entry name" value="Maleyloyr_isom"/>
</dbReference>
<feature type="domain" description="Mycothiol-dependent maleylpyruvate isomerase metal-binding" evidence="1">
    <location>
        <begin position="8"/>
        <end position="112"/>
    </location>
</feature>
<dbReference type="RefSeq" id="WP_139987852.1">
    <property type="nucleotide sequence ID" value="NZ_VENP01000088.1"/>
</dbReference>
<evidence type="ECO:0000313" key="2">
    <source>
        <dbReference type="EMBL" id="TNU72888.1"/>
    </source>
</evidence>
<comment type="caution">
    <text evidence="2">The sequence shown here is derived from an EMBL/GenBank/DDBJ whole genome shotgun (WGS) entry which is preliminary data.</text>
</comment>
<name>A0A5C5B7I9_9MICO</name>
<protein>
    <submittedName>
        <fullName evidence="2">Maleylpyruvate isomerase family mycothiol-dependent enzyme</fullName>
    </submittedName>
</protein>
<dbReference type="NCBIfam" id="TIGR03083">
    <property type="entry name" value="maleylpyruvate isomerase family mycothiol-dependent enzyme"/>
    <property type="match status" value="1"/>
</dbReference>